<comment type="caution">
    <text evidence="1">The sequence shown here is derived from an EMBL/GenBank/DDBJ whole genome shotgun (WGS) entry which is preliminary data.</text>
</comment>
<name>A0A7X2L554_9BACL</name>
<evidence type="ECO:0000313" key="2">
    <source>
        <dbReference type="Proteomes" id="UP000463051"/>
    </source>
</evidence>
<dbReference type="RefSeq" id="WP_154121592.1">
    <property type="nucleotide sequence ID" value="NZ_WJXB01000012.1"/>
</dbReference>
<dbReference type="Proteomes" id="UP000463051">
    <property type="component" value="Unassembled WGS sequence"/>
</dbReference>
<keyword evidence="2" id="KW-1185">Reference proteome</keyword>
<sequence>MSIKDITYNIDEVTFQLKEDIDFSWLHKLGYIFAVFDQQDSGNICFGVEKEGQKKFIKYAGTRPVDYQGDPAEAVSRLKGAIPIYYELRHSSLVEILDLLFINISTYQAARTN</sequence>
<protein>
    <submittedName>
        <fullName evidence="1">Uncharacterized protein</fullName>
    </submittedName>
</protein>
<reference evidence="1 2" key="1">
    <citation type="submission" date="2019-11" db="EMBL/GenBank/DDBJ databases">
        <title>Paenibacillus monticola sp. nov., a novel PGPR strain isolated from mountain sample in China.</title>
        <authorList>
            <person name="Zhao Q."/>
            <person name="Li H.-P."/>
            <person name="Zhang J.-L."/>
        </authorList>
    </citation>
    <scope>NUCLEOTIDE SEQUENCE [LARGE SCALE GENOMIC DNA]</scope>
    <source>
        <strain evidence="1 2">LC-T2</strain>
    </source>
</reference>
<accession>A0A7X2L554</accession>
<gene>
    <name evidence="1" type="ORF">GJB61_24250</name>
</gene>
<evidence type="ECO:0000313" key="1">
    <source>
        <dbReference type="EMBL" id="MRN56091.1"/>
    </source>
</evidence>
<proteinExistence type="predicted"/>
<dbReference type="EMBL" id="WJXB01000012">
    <property type="protein sequence ID" value="MRN56091.1"/>
    <property type="molecule type" value="Genomic_DNA"/>
</dbReference>
<dbReference type="AlphaFoldDB" id="A0A7X2L554"/>
<organism evidence="1 2">
    <name type="scientific">Paenibacillus monticola</name>
    <dbReference type="NCBI Taxonomy" id="2666075"/>
    <lineage>
        <taxon>Bacteria</taxon>
        <taxon>Bacillati</taxon>
        <taxon>Bacillota</taxon>
        <taxon>Bacilli</taxon>
        <taxon>Bacillales</taxon>
        <taxon>Paenibacillaceae</taxon>
        <taxon>Paenibacillus</taxon>
    </lineage>
</organism>